<reference evidence="2 3" key="1">
    <citation type="submission" date="2017-06" db="EMBL/GenBank/DDBJ databases">
        <title>Aedes aegypti genome working group (AGWG) sequencing and assembly.</title>
        <authorList>
            <consortium name="Aedes aegypti Genome Working Group (AGWG)"/>
            <person name="Matthews B.J."/>
        </authorList>
    </citation>
    <scope>NUCLEOTIDE SEQUENCE [LARGE SCALE GENOMIC DNA]</scope>
    <source>
        <strain evidence="2 3">LVP_AGWG</strain>
    </source>
</reference>
<feature type="compositionally biased region" description="Basic and acidic residues" evidence="1">
    <location>
        <begin position="42"/>
        <end position="54"/>
    </location>
</feature>
<evidence type="ECO:0000313" key="3">
    <source>
        <dbReference type="Proteomes" id="UP000008820"/>
    </source>
</evidence>
<name>A0A6I8U1Z2_AEDAE</name>
<evidence type="ECO:0000256" key="1">
    <source>
        <dbReference type="SAM" id="MobiDB-lite"/>
    </source>
</evidence>
<feature type="compositionally biased region" description="Basic and acidic residues" evidence="1">
    <location>
        <begin position="130"/>
        <end position="140"/>
    </location>
</feature>
<proteinExistence type="predicted"/>
<dbReference type="InParanoid" id="A0A6I8U1Z2"/>
<dbReference type="EnsemblMetazoa" id="AAEL022937-RA">
    <property type="protein sequence ID" value="AAEL022937-PA"/>
    <property type="gene ID" value="AAEL022937"/>
</dbReference>
<keyword evidence="3" id="KW-1185">Reference proteome</keyword>
<dbReference type="Proteomes" id="UP000008820">
    <property type="component" value="Chromosome 2"/>
</dbReference>
<dbReference type="OrthoDB" id="7732423at2759"/>
<accession>A0A6I8U1Z2</accession>
<sequence>MMEKLSLTDLRRQFFGPTLDESVLYGVDAVVEHIGVSNRDGGSGREDQQTKNGREYSNGLDDLRQDVTSADTLDSVGSREKRSDLNQNQSKDQMDSESRKQNSTILEDNHRKPSISSSGSKGSKNSTQRKSMDSDLKTRASSDVSTKSSEQTENQMLPKEEKRVSIESSASSTKSKDNKLTEASISEYASTKSNRNNRSEESVKSRRMSSLSSRMNIVDEVVESFGETEKFVPCNENLENRS</sequence>
<feature type="compositionally biased region" description="Polar residues" evidence="1">
    <location>
        <begin position="141"/>
        <end position="155"/>
    </location>
</feature>
<protein>
    <submittedName>
        <fullName evidence="2">Uncharacterized protein</fullName>
    </submittedName>
</protein>
<dbReference type="AlphaFoldDB" id="A0A6I8U1Z2"/>
<feature type="compositionally biased region" description="Polar residues" evidence="1">
    <location>
        <begin position="181"/>
        <end position="196"/>
    </location>
</feature>
<gene>
    <name evidence="2" type="primary">110675670</name>
</gene>
<reference evidence="2" key="2">
    <citation type="submission" date="2020-05" db="UniProtKB">
        <authorList>
            <consortium name="EnsemblMetazoa"/>
        </authorList>
    </citation>
    <scope>IDENTIFICATION</scope>
    <source>
        <strain evidence="2">LVP_AGWG</strain>
    </source>
</reference>
<organism evidence="2 3">
    <name type="scientific">Aedes aegypti</name>
    <name type="common">Yellowfever mosquito</name>
    <name type="synonym">Culex aegypti</name>
    <dbReference type="NCBI Taxonomy" id="7159"/>
    <lineage>
        <taxon>Eukaryota</taxon>
        <taxon>Metazoa</taxon>
        <taxon>Ecdysozoa</taxon>
        <taxon>Arthropoda</taxon>
        <taxon>Hexapoda</taxon>
        <taxon>Insecta</taxon>
        <taxon>Pterygota</taxon>
        <taxon>Neoptera</taxon>
        <taxon>Endopterygota</taxon>
        <taxon>Diptera</taxon>
        <taxon>Nematocera</taxon>
        <taxon>Culicoidea</taxon>
        <taxon>Culicidae</taxon>
        <taxon>Culicinae</taxon>
        <taxon>Aedini</taxon>
        <taxon>Aedes</taxon>
        <taxon>Stegomyia</taxon>
    </lineage>
</organism>
<evidence type="ECO:0000313" key="2">
    <source>
        <dbReference type="EnsemblMetazoa" id="AAEL022937-PA"/>
    </source>
</evidence>
<feature type="region of interest" description="Disordered" evidence="1">
    <location>
        <begin position="36"/>
        <end position="212"/>
    </location>
</feature>
<feature type="compositionally biased region" description="Low complexity" evidence="1">
    <location>
        <begin position="114"/>
        <end position="126"/>
    </location>
</feature>